<dbReference type="InterPro" id="IPR024529">
    <property type="entry name" value="ECF_trnsprt_substrate-spec"/>
</dbReference>
<dbReference type="EMBL" id="NIHS01000002">
    <property type="protein sequence ID" value="PLT74926.1"/>
    <property type="molecule type" value="Genomic_DNA"/>
</dbReference>
<dbReference type="RefSeq" id="WP_101870077.1">
    <property type="nucleotide sequence ID" value="NZ_NIHS01000002.1"/>
</dbReference>
<dbReference type="AlphaFoldDB" id="A0A2N5PIG2"/>
<evidence type="ECO:0000313" key="3">
    <source>
        <dbReference type="Proteomes" id="UP000234891"/>
    </source>
</evidence>
<organism evidence="2 3">
    <name type="scientific">Mediterraneibacter gnavus</name>
    <name type="common">Ruminococcus gnavus</name>
    <dbReference type="NCBI Taxonomy" id="33038"/>
    <lineage>
        <taxon>Bacteria</taxon>
        <taxon>Bacillati</taxon>
        <taxon>Bacillota</taxon>
        <taxon>Clostridia</taxon>
        <taxon>Lachnospirales</taxon>
        <taxon>Lachnospiraceae</taxon>
        <taxon>Mediterraneibacter</taxon>
    </lineage>
</organism>
<evidence type="ECO:0000313" key="2">
    <source>
        <dbReference type="EMBL" id="PLT74926.1"/>
    </source>
</evidence>
<evidence type="ECO:0000256" key="1">
    <source>
        <dbReference type="SAM" id="Phobius"/>
    </source>
</evidence>
<dbReference type="NCBIfam" id="TIGR04518">
    <property type="entry name" value="ECF_S_folT_fam"/>
    <property type="match status" value="1"/>
</dbReference>
<dbReference type="InterPro" id="IPR030949">
    <property type="entry name" value="ECF_S_folate_fam"/>
</dbReference>
<dbReference type="Gene3D" id="1.10.1760.20">
    <property type="match status" value="1"/>
</dbReference>
<accession>A0A2N5PIG2</accession>
<keyword evidence="1" id="KW-0812">Transmembrane</keyword>
<sequence>MKQLKQQFVDSWHELKKTKVMAVTAMLIAIGVILGFFSVQLTEFIRIGFSGIPNELASMLFGPVVGGIMGGIGDILKFLIKPTGPYFFGYTLNAMLGPVIYGIFFYHRPIQLGRVVAAKITVALLVNLLLGTWWLTILYGKGFLAILPARFIKQVVSVPIDSVIFYVIAKTLERSKAISMIKK</sequence>
<comment type="caution">
    <text evidence="2">The sequence shown here is derived from an EMBL/GenBank/DDBJ whole genome shotgun (WGS) entry which is preliminary data.</text>
</comment>
<reference evidence="2 3" key="1">
    <citation type="journal article" date="2017" name="Genome Med.">
        <title>A novel Ruminococcus gnavus clade enriched in inflammatory bowel disease patients.</title>
        <authorList>
            <person name="Hall A.B."/>
            <person name="Yassour M."/>
            <person name="Sauk J."/>
            <person name="Garner A."/>
            <person name="Jiang X."/>
            <person name="Arthur T."/>
            <person name="Lagoudas G.K."/>
            <person name="Vatanen T."/>
            <person name="Fornelos N."/>
            <person name="Wilson R."/>
            <person name="Bertha M."/>
            <person name="Cohen M."/>
            <person name="Garber J."/>
            <person name="Khalili H."/>
            <person name="Gevers D."/>
            <person name="Ananthakrishnan A.N."/>
            <person name="Kugathasan S."/>
            <person name="Lander E.S."/>
            <person name="Blainey P."/>
            <person name="Vlamakis H."/>
            <person name="Xavier R.J."/>
            <person name="Huttenhower C."/>
        </authorList>
    </citation>
    <scope>NUCLEOTIDE SEQUENCE [LARGE SCALE GENOMIC DNA]</scope>
    <source>
        <strain evidence="2 3">RJX1124</strain>
    </source>
</reference>
<feature type="transmembrane region" description="Helical" evidence="1">
    <location>
        <begin position="86"/>
        <end position="104"/>
    </location>
</feature>
<proteinExistence type="predicted"/>
<protein>
    <submittedName>
        <fullName evidence="2">ECF transporter S component</fullName>
    </submittedName>
</protein>
<feature type="transmembrane region" description="Helical" evidence="1">
    <location>
        <begin position="60"/>
        <end position="80"/>
    </location>
</feature>
<dbReference type="Pfam" id="PF12822">
    <property type="entry name" value="ECF_trnsprt"/>
    <property type="match status" value="1"/>
</dbReference>
<feature type="transmembrane region" description="Helical" evidence="1">
    <location>
        <begin position="116"/>
        <end position="139"/>
    </location>
</feature>
<dbReference type="GO" id="GO:0022857">
    <property type="term" value="F:transmembrane transporter activity"/>
    <property type="evidence" value="ECO:0007669"/>
    <property type="project" value="InterPro"/>
</dbReference>
<dbReference type="Proteomes" id="UP000234891">
    <property type="component" value="Unassembled WGS sequence"/>
</dbReference>
<feature type="transmembrane region" description="Helical" evidence="1">
    <location>
        <begin position="20"/>
        <end position="39"/>
    </location>
</feature>
<gene>
    <name evidence="2" type="ORF">CDL26_02365</name>
</gene>
<name>A0A2N5PIG2_MEDGN</name>
<keyword evidence="1" id="KW-0472">Membrane</keyword>
<keyword evidence="1" id="KW-1133">Transmembrane helix</keyword>